<dbReference type="GO" id="GO:0006826">
    <property type="term" value="P:iron ion transport"/>
    <property type="evidence" value="ECO:0007669"/>
    <property type="project" value="UniProtKB-KW"/>
</dbReference>
<evidence type="ECO:0000256" key="2">
    <source>
        <dbReference type="ARBA" id="ARBA00022448"/>
    </source>
</evidence>
<organism evidence="16 17">
    <name type="scientific">Acinetobacter baumannii (strain SDF)</name>
    <dbReference type="NCBI Taxonomy" id="509170"/>
    <lineage>
        <taxon>Bacteria</taxon>
        <taxon>Pseudomonadati</taxon>
        <taxon>Pseudomonadota</taxon>
        <taxon>Gammaproteobacteria</taxon>
        <taxon>Moraxellales</taxon>
        <taxon>Moraxellaceae</taxon>
        <taxon>Acinetobacter</taxon>
        <taxon>Acinetobacter calcoaceticus/baumannii complex</taxon>
    </lineage>
</organism>
<evidence type="ECO:0000256" key="10">
    <source>
        <dbReference type="ARBA" id="ARBA00023237"/>
    </source>
</evidence>
<evidence type="ECO:0000259" key="15">
    <source>
        <dbReference type="Pfam" id="PF07715"/>
    </source>
</evidence>
<feature type="domain" description="TonB-dependent receptor-like beta-barrel" evidence="14">
    <location>
        <begin position="234"/>
        <end position="672"/>
    </location>
</feature>
<proteinExistence type="inferred from homology"/>
<evidence type="ECO:0000256" key="9">
    <source>
        <dbReference type="ARBA" id="ARBA00023136"/>
    </source>
</evidence>
<dbReference type="InterPro" id="IPR012910">
    <property type="entry name" value="Plug_dom"/>
</dbReference>
<name>B0VRV5_ACIBS</name>
<dbReference type="PANTHER" id="PTHR32552">
    <property type="entry name" value="FERRICHROME IRON RECEPTOR-RELATED"/>
    <property type="match status" value="1"/>
</dbReference>
<evidence type="ECO:0000256" key="8">
    <source>
        <dbReference type="ARBA" id="ARBA00023077"/>
    </source>
</evidence>
<keyword evidence="4" id="KW-0410">Iron transport</keyword>
<keyword evidence="9 11" id="KW-0472">Membrane</keyword>
<dbReference type="InterPro" id="IPR037066">
    <property type="entry name" value="Plug_dom_sf"/>
</dbReference>
<evidence type="ECO:0000256" key="11">
    <source>
        <dbReference type="PROSITE-ProRule" id="PRU01360"/>
    </source>
</evidence>
<keyword evidence="16" id="KW-0675">Receptor</keyword>
<reference evidence="16 17" key="1">
    <citation type="journal article" date="2008" name="PLoS ONE">
        <title>Comparative analysis of Acinetobacters: three genomes for three lifestyles.</title>
        <authorList>
            <person name="Vallenet D."/>
            <person name="Nordmann P."/>
            <person name="Barbe V."/>
            <person name="Poirel L."/>
            <person name="Mangenot S."/>
            <person name="Bataille E."/>
            <person name="Dossat C."/>
            <person name="Gas S."/>
            <person name="Kreimeyer A."/>
            <person name="Lenoble P."/>
            <person name="Oztas S."/>
            <person name="Poulain J."/>
            <person name="Segurens B."/>
            <person name="Robert C."/>
            <person name="Abergel C."/>
            <person name="Claverie J.M."/>
            <person name="Raoult D."/>
            <person name="Medigue C."/>
            <person name="Weissenbach J."/>
            <person name="Cruveiller S."/>
        </authorList>
    </citation>
    <scope>NUCLEOTIDE SEQUENCE [LARGE SCALE GENOMIC DNA]</scope>
    <source>
        <strain evidence="16 17">SDF</strain>
    </source>
</reference>
<sequence>MSLLRLDRLHYCILMSMGCISSPLVWAEDLNSDVAKLPTLHVEATRTDTGYLQTPASVFRIEAPQVDSSSQVNLTEVVKGIPSLQIRNRENYAQDLQLSMRGFGARSTFGVRGIRLYVDGIPATMPDGQGQTSNIDLSSLDHVEVLTGPFSSLYGNSSGGTILTSTKEGQGKDSIELSYSGGSHDKSRAGLVLQGGAKGANEPSYIISSSYFDTDGYREHSGAEKVLNNAKLSWNLDDGSKINWVTNYVKINADDPGGLTRADWQNNPKQVVQNVLDYNARKEIEQTQTGLTWSKPINDQHELYAMTYMGQRQVTQYQSIPDTVQKNPNTPYQAGGVIDFKRNYYGADFRWTGKELLPNTTLSIGVALDAMKEDRQGYQNFNDTGDKGVKGALRRDEDNTLWNIDPYVQASWQFLPTWRLDTGVRYSNVHYKSKDYYIVGLNGDNSGKTSYEEVLPSVALSWQITPEVLAYASYAKGFETPTFTEMAYPAQGGASTLDLKPSTSDTYETGLKSQNQLGDFTLAVFQTKTKNDIVSAESFGGRSTFRNADKTLREGVEFAWNKKLWRDLIAIASYTYLDATFDSTVPAAGKISEIPEGNAIPGIAKNQAYVSLAWQPSHGLYGGVDVQYMDKVYVNDTNSDAAPSYSVTSANVGYAWVMGDWKVNSFARVDNLFDRNYAGSVIVNDSTQPVGRYFEPADGRNWSAGLRVIKQF</sequence>
<evidence type="ECO:0000313" key="17">
    <source>
        <dbReference type="Proteomes" id="UP000001741"/>
    </source>
</evidence>
<evidence type="ECO:0000256" key="5">
    <source>
        <dbReference type="ARBA" id="ARBA00022692"/>
    </source>
</evidence>
<keyword evidence="10 11" id="KW-0998">Cell outer membrane</keyword>
<dbReference type="GO" id="GO:0009279">
    <property type="term" value="C:cell outer membrane"/>
    <property type="evidence" value="ECO:0007669"/>
    <property type="project" value="UniProtKB-SubCell"/>
</dbReference>
<dbReference type="EMBL" id="CU468230">
    <property type="protein sequence ID" value="CAO99996.1"/>
    <property type="molecule type" value="Genomic_DNA"/>
</dbReference>
<feature type="domain" description="TonB-dependent receptor plug" evidence="15">
    <location>
        <begin position="53"/>
        <end position="160"/>
    </location>
</feature>
<keyword evidence="6" id="KW-0408">Iron</keyword>
<dbReference type="SUPFAM" id="SSF56935">
    <property type="entry name" value="Porins"/>
    <property type="match status" value="1"/>
</dbReference>
<dbReference type="CDD" id="cd01347">
    <property type="entry name" value="ligand_gated_channel"/>
    <property type="match status" value="1"/>
</dbReference>
<dbReference type="InterPro" id="IPR039426">
    <property type="entry name" value="TonB-dep_rcpt-like"/>
</dbReference>
<dbReference type="Pfam" id="PF00593">
    <property type="entry name" value="TonB_dep_Rec_b-barrel"/>
    <property type="match status" value="1"/>
</dbReference>
<evidence type="ECO:0000256" key="12">
    <source>
        <dbReference type="RuleBase" id="RU003357"/>
    </source>
</evidence>
<keyword evidence="2 11" id="KW-0813">Transport</keyword>
<evidence type="ECO:0000256" key="3">
    <source>
        <dbReference type="ARBA" id="ARBA00022452"/>
    </source>
</evidence>
<dbReference type="Gene3D" id="2.40.170.20">
    <property type="entry name" value="TonB-dependent receptor, beta-barrel domain"/>
    <property type="match status" value="1"/>
</dbReference>
<dbReference type="InterPro" id="IPR000531">
    <property type="entry name" value="Beta-barrel_TonB"/>
</dbReference>
<evidence type="ECO:0000256" key="4">
    <source>
        <dbReference type="ARBA" id="ARBA00022496"/>
    </source>
</evidence>
<accession>B0VRV5</accession>
<dbReference type="PROSITE" id="PS51257">
    <property type="entry name" value="PROKAR_LIPOPROTEIN"/>
    <property type="match status" value="1"/>
</dbReference>
<dbReference type="Proteomes" id="UP000001741">
    <property type="component" value="Chromosome"/>
</dbReference>
<evidence type="ECO:0000256" key="7">
    <source>
        <dbReference type="ARBA" id="ARBA00023065"/>
    </source>
</evidence>
<gene>
    <name evidence="16" type="ordered locus">ABSDF0618</name>
</gene>
<dbReference type="PANTHER" id="PTHR32552:SF81">
    <property type="entry name" value="TONB-DEPENDENT OUTER MEMBRANE RECEPTOR"/>
    <property type="match status" value="1"/>
</dbReference>
<dbReference type="AlphaFoldDB" id="B0VRV5"/>
<feature type="chain" id="PRO_5002755293" evidence="13">
    <location>
        <begin position="28"/>
        <end position="712"/>
    </location>
</feature>
<evidence type="ECO:0000259" key="14">
    <source>
        <dbReference type="Pfam" id="PF00593"/>
    </source>
</evidence>
<keyword evidence="7" id="KW-0406">Ion transport</keyword>
<protein>
    <submittedName>
        <fullName evidence="16">TonB-dependent receptor protein</fullName>
    </submittedName>
</protein>
<comment type="similarity">
    <text evidence="11 12">Belongs to the TonB-dependent receptor family.</text>
</comment>
<dbReference type="KEGG" id="abm:ABSDF0618"/>
<dbReference type="InterPro" id="IPR036942">
    <property type="entry name" value="Beta-barrel_TonB_sf"/>
</dbReference>
<keyword evidence="5 11" id="KW-0812">Transmembrane</keyword>
<keyword evidence="13" id="KW-0732">Signal</keyword>
<evidence type="ECO:0000256" key="1">
    <source>
        <dbReference type="ARBA" id="ARBA00004571"/>
    </source>
</evidence>
<dbReference type="PROSITE" id="PS52016">
    <property type="entry name" value="TONB_DEPENDENT_REC_3"/>
    <property type="match status" value="1"/>
</dbReference>
<evidence type="ECO:0000256" key="13">
    <source>
        <dbReference type="SAM" id="SignalP"/>
    </source>
</evidence>
<keyword evidence="8 12" id="KW-0798">TonB box</keyword>
<feature type="signal peptide" evidence="13">
    <location>
        <begin position="1"/>
        <end position="27"/>
    </location>
</feature>
<dbReference type="Pfam" id="PF07715">
    <property type="entry name" value="Plug"/>
    <property type="match status" value="1"/>
</dbReference>
<dbReference type="BioCyc" id="ABAU509170:GCL9-509-MONOMER"/>
<comment type="subcellular location">
    <subcellularLocation>
        <location evidence="1 11">Cell outer membrane</location>
        <topology evidence="1 11">Multi-pass membrane protein</topology>
    </subcellularLocation>
</comment>
<evidence type="ECO:0000313" key="16">
    <source>
        <dbReference type="EMBL" id="CAO99996.1"/>
    </source>
</evidence>
<evidence type="ECO:0000256" key="6">
    <source>
        <dbReference type="ARBA" id="ARBA00023004"/>
    </source>
</evidence>
<keyword evidence="3 11" id="KW-1134">Transmembrane beta strand</keyword>
<dbReference type="HOGENOM" id="CLU_008287_13_0_6"/>
<dbReference type="Gene3D" id="2.170.130.10">
    <property type="entry name" value="TonB-dependent receptor, plug domain"/>
    <property type="match status" value="1"/>
</dbReference>